<sequence length="193" mass="21716">MLFDKGYPEQKVKDDTSIRVGMNNRTTIMGEFTSNDSAKWTVTDGVSTGDENHGLPLQTRELSGKQSLTSSKMAVYGIDTTTGKMVEKIGETDLNKTIPEKETNPSEPQLPGRIAVYEYKTNIDEDEAGYTLAGVNINKYEDVKVNQSWNKLDTQKIPDQKIIVEDEKGNTIKTIDVPGETDYKVKEIWYLIR</sequence>
<proteinExistence type="predicted"/>
<evidence type="ECO:0000313" key="1">
    <source>
        <dbReference type="EMBL" id="QQN56318.1"/>
    </source>
</evidence>
<dbReference type="EMBL" id="CP067016">
    <property type="protein sequence ID" value="QQN56318.1"/>
    <property type="molecule type" value="Genomic_DNA"/>
</dbReference>
<name>A0A7T7UUB8_9FIRM</name>
<keyword evidence="2" id="KW-1185">Reference proteome</keyword>
<evidence type="ECO:0000313" key="2">
    <source>
        <dbReference type="Proteomes" id="UP000595871"/>
    </source>
</evidence>
<dbReference type="Proteomes" id="UP000595871">
    <property type="component" value="Chromosome"/>
</dbReference>
<accession>A0A7T7UUB8</accession>
<dbReference type="AlphaFoldDB" id="A0A7T7UUB8"/>
<reference evidence="1 2" key="1">
    <citation type="submission" date="2020-12" db="EMBL/GenBank/DDBJ databases">
        <title>FDA dAtabase for Regulatory Grade micrObial Sequences (FDA-ARGOS): Supporting development and validation of Infectious Disease Dx tests.</title>
        <authorList>
            <person name="Sproer C."/>
            <person name="Gronow S."/>
            <person name="Severitt S."/>
            <person name="Schroder I."/>
            <person name="Tallon L."/>
            <person name="Sadzewicz L."/>
            <person name="Zhao X."/>
            <person name="Boylan J."/>
            <person name="Ott S."/>
            <person name="Bowen H."/>
            <person name="Vavikolanu K."/>
            <person name="Mehta A."/>
            <person name="Aluvathingal J."/>
            <person name="Nadendla S."/>
            <person name="Lowell S."/>
            <person name="Myers T."/>
            <person name="Yan Y."/>
            <person name="Sichtig H."/>
        </authorList>
    </citation>
    <scope>NUCLEOTIDE SEQUENCE [LARGE SCALE GENOMIC DNA]</scope>
    <source>
        <strain evidence="1 2">FDAARGOS_989</strain>
    </source>
</reference>
<protein>
    <submittedName>
        <fullName evidence="1">Uncharacterized protein</fullName>
    </submittedName>
</protein>
<organism evidence="1 2">
    <name type="scientific">Anaerococcus obesiensis</name>
    <dbReference type="NCBI Taxonomy" id="1287640"/>
    <lineage>
        <taxon>Bacteria</taxon>
        <taxon>Bacillati</taxon>
        <taxon>Bacillota</taxon>
        <taxon>Tissierellia</taxon>
        <taxon>Tissierellales</taxon>
        <taxon>Peptoniphilaceae</taxon>
        <taxon>Anaerococcus</taxon>
    </lineage>
</organism>
<dbReference type="KEGG" id="aob:I6H46_01435"/>
<dbReference type="RefSeq" id="WP_200226005.1">
    <property type="nucleotide sequence ID" value="NZ_CP067016.1"/>
</dbReference>
<gene>
    <name evidence="1" type="ORF">I6H46_01435</name>
</gene>